<keyword evidence="2" id="KW-1185">Reference proteome</keyword>
<protein>
    <submittedName>
        <fullName evidence="3">Uncharacterized protein LOC105425071</fullName>
    </submittedName>
</protein>
<accession>A0A6I9VXJ0</accession>
<dbReference type="OrthoDB" id="7551288at2759"/>
<dbReference type="GeneID" id="105425071"/>
<name>A0A6I9VXJ0_9HYME</name>
<evidence type="ECO:0000313" key="3">
    <source>
        <dbReference type="RefSeq" id="XP_011633926.1"/>
    </source>
</evidence>
<proteinExistence type="predicted"/>
<sequence length="104" mass="12252">MNWDSYWRELEVNLPGFPGNMDNYKQQGHSLVEPETRSSGSRLARPGNRARNTDRPSDWAFYRAVQKEYRDSVVRARKKSWQDFCWSVIPLGFVDSNQRILTLN</sequence>
<feature type="region of interest" description="Disordered" evidence="1">
    <location>
        <begin position="25"/>
        <end position="55"/>
    </location>
</feature>
<dbReference type="KEGG" id="pbar:105425071"/>
<evidence type="ECO:0000256" key="1">
    <source>
        <dbReference type="SAM" id="MobiDB-lite"/>
    </source>
</evidence>
<dbReference type="RefSeq" id="XP_011633926.1">
    <property type="nucleotide sequence ID" value="XM_011635624.2"/>
</dbReference>
<reference evidence="3" key="1">
    <citation type="submission" date="2025-08" db="UniProtKB">
        <authorList>
            <consortium name="RefSeq"/>
        </authorList>
    </citation>
    <scope>IDENTIFICATION</scope>
</reference>
<gene>
    <name evidence="3" type="primary">LOC105425071</name>
</gene>
<organism evidence="2 3">
    <name type="scientific">Pogonomyrmex barbatus</name>
    <name type="common">red harvester ant</name>
    <dbReference type="NCBI Taxonomy" id="144034"/>
    <lineage>
        <taxon>Eukaryota</taxon>
        <taxon>Metazoa</taxon>
        <taxon>Ecdysozoa</taxon>
        <taxon>Arthropoda</taxon>
        <taxon>Hexapoda</taxon>
        <taxon>Insecta</taxon>
        <taxon>Pterygota</taxon>
        <taxon>Neoptera</taxon>
        <taxon>Endopterygota</taxon>
        <taxon>Hymenoptera</taxon>
        <taxon>Apocrita</taxon>
        <taxon>Aculeata</taxon>
        <taxon>Formicoidea</taxon>
        <taxon>Formicidae</taxon>
        <taxon>Myrmicinae</taxon>
        <taxon>Pogonomyrmex</taxon>
    </lineage>
</organism>
<dbReference type="AlphaFoldDB" id="A0A6I9VXJ0"/>
<dbReference type="Proteomes" id="UP000504615">
    <property type="component" value="Unplaced"/>
</dbReference>
<evidence type="ECO:0000313" key="2">
    <source>
        <dbReference type="Proteomes" id="UP000504615"/>
    </source>
</evidence>